<dbReference type="SMART" id="SM00388">
    <property type="entry name" value="HisKA"/>
    <property type="match status" value="1"/>
</dbReference>
<evidence type="ECO:0000313" key="14">
    <source>
        <dbReference type="EMBL" id="KID55878.1"/>
    </source>
</evidence>
<dbReference type="PROSITE" id="PS50109">
    <property type="entry name" value="HIS_KIN"/>
    <property type="match status" value="1"/>
</dbReference>
<dbReference type="PANTHER" id="PTHR45436">
    <property type="entry name" value="SENSOR HISTIDINE KINASE YKOH"/>
    <property type="match status" value="1"/>
</dbReference>
<accession>A0A0C1MMZ1</accession>
<keyword evidence="10 11" id="KW-0472">Membrane</keyword>
<dbReference type="AlphaFoldDB" id="A0A0C1MMZ1"/>
<feature type="domain" description="Histidine kinase" evidence="12">
    <location>
        <begin position="254"/>
        <end position="457"/>
    </location>
</feature>
<evidence type="ECO:0000313" key="15">
    <source>
        <dbReference type="Proteomes" id="UP000031327"/>
    </source>
</evidence>
<keyword evidence="7 14" id="KW-0418">Kinase</keyword>
<evidence type="ECO:0000256" key="11">
    <source>
        <dbReference type="SAM" id="Phobius"/>
    </source>
</evidence>
<dbReference type="Gene3D" id="1.10.287.130">
    <property type="match status" value="1"/>
</dbReference>
<evidence type="ECO:0000256" key="6">
    <source>
        <dbReference type="ARBA" id="ARBA00022692"/>
    </source>
</evidence>
<evidence type="ECO:0000256" key="2">
    <source>
        <dbReference type="ARBA" id="ARBA00004141"/>
    </source>
</evidence>
<sequence length="463" mass="51114">MKQSGITNKDSLARKLFILFSVMGGAVFALIGGILFLFSINFANIAVEKSMHGMAEDIPESLHFDEQGTLIYSSTNMAKKWGYDALFNNLAFKVIDRASNSVILTSNKHLETSAALLALPIDLPEGYSFSNGIDRYRIAVTLDDRALYVDLARDDLIGELANEAVLPMLGQVLTLTMIAAFLIFICVGYVSIKAVVKPVNKVAEQLDGIEPSQLDRRLDKKGVPSEMLPLVNALNDTMERVEKGFKEQKRFVANAAHELKTPLAVLRTRLELANVPEKVGCELMGDIAYMTRVVEQLLDLSRAQNQNSYLHKPVNISDVARDVCMLLGPLTVTHNKELALEEIDKDATVIGDQAALIIMLKNLLENALKHAEEGANIIVEVANDRISVKDSGPGIKEEDRVKLFERFWRKEQSTLTGSGLGLAIVHEVTLAHNAKIDVDCNNELGGATFHVYFYDRVENVSLS</sequence>
<dbReference type="PRINTS" id="PR00344">
    <property type="entry name" value="BCTRLSENSOR"/>
</dbReference>
<keyword evidence="4" id="KW-0597">Phosphoprotein</keyword>
<gene>
    <name evidence="14" type="ORF">JF50_16160</name>
</gene>
<evidence type="ECO:0000256" key="1">
    <source>
        <dbReference type="ARBA" id="ARBA00000085"/>
    </source>
</evidence>
<organism evidence="14 15">
    <name type="scientific">Pseudoalteromonas luteoviolacea</name>
    <dbReference type="NCBI Taxonomy" id="43657"/>
    <lineage>
        <taxon>Bacteria</taxon>
        <taxon>Pseudomonadati</taxon>
        <taxon>Pseudomonadota</taxon>
        <taxon>Gammaproteobacteria</taxon>
        <taxon>Alteromonadales</taxon>
        <taxon>Pseudoalteromonadaceae</taxon>
        <taxon>Pseudoalteromonas</taxon>
    </lineage>
</organism>
<evidence type="ECO:0000256" key="8">
    <source>
        <dbReference type="ARBA" id="ARBA00022989"/>
    </source>
</evidence>
<dbReference type="InterPro" id="IPR004358">
    <property type="entry name" value="Sig_transdc_His_kin-like_C"/>
</dbReference>
<evidence type="ECO:0000256" key="4">
    <source>
        <dbReference type="ARBA" id="ARBA00022553"/>
    </source>
</evidence>
<dbReference type="PROSITE" id="PS50885">
    <property type="entry name" value="HAMP"/>
    <property type="match status" value="1"/>
</dbReference>
<evidence type="ECO:0000256" key="3">
    <source>
        <dbReference type="ARBA" id="ARBA00012438"/>
    </source>
</evidence>
<keyword evidence="5" id="KW-0808">Transferase</keyword>
<comment type="subcellular location">
    <subcellularLocation>
        <location evidence="2">Membrane</location>
        <topology evidence="2">Multi-pass membrane protein</topology>
    </subcellularLocation>
</comment>
<dbReference type="SMART" id="SM00387">
    <property type="entry name" value="HATPase_c"/>
    <property type="match status" value="1"/>
</dbReference>
<dbReference type="EMBL" id="JWIC01000007">
    <property type="protein sequence ID" value="KID55878.1"/>
    <property type="molecule type" value="Genomic_DNA"/>
</dbReference>
<evidence type="ECO:0000256" key="7">
    <source>
        <dbReference type="ARBA" id="ARBA00022777"/>
    </source>
</evidence>
<dbReference type="EC" id="2.7.13.3" evidence="3"/>
<dbReference type="InterPro" id="IPR005467">
    <property type="entry name" value="His_kinase_dom"/>
</dbReference>
<keyword evidence="6 11" id="KW-0812">Transmembrane</keyword>
<feature type="domain" description="HAMP" evidence="13">
    <location>
        <begin position="193"/>
        <end position="246"/>
    </location>
</feature>
<dbReference type="InterPro" id="IPR003660">
    <property type="entry name" value="HAMP_dom"/>
</dbReference>
<proteinExistence type="predicted"/>
<keyword evidence="8 11" id="KW-1133">Transmembrane helix</keyword>
<dbReference type="OrthoDB" id="9809766at2"/>
<protein>
    <recommendedName>
        <fullName evidence="3">histidine kinase</fullName>
        <ecNumber evidence="3">2.7.13.3</ecNumber>
    </recommendedName>
</protein>
<comment type="caution">
    <text evidence="14">The sequence shown here is derived from an EMBL/GenBank/DDBJ whole genome shotgun (WGS) entry which is preliminary data.</text>
</comment>
<feature type="transmembrane region" description="Helical" evidence="11">
    <location>
        <begin position="16"/>
        <end position="40"/>
    </location>
</feature>
<evidence type="ECO:0000256" key="5">
    <source>
        <dbReference type="ARBA" id="ARBA00022679"/>
    </source>
</evidence>
<dbReference type="Gene3D" id="3.30.565.10">
    <property type="entry name" value="Histidine kinase-like ATPase, C-terminal domain"/>
    <property type="match status" value="1"/>
</dbReference>
<feature type="transmembrane region" description="Helical" evidence="11">
    <location>
        <begin position="172"/>
        <end position="192"/>
    </location>
</feature>
<keyword evidence="9" id="KW-0902">Two-component regulatory system</keyword>
<comment type="catalytic activity">
    <reaction evidence="1">
        <text>ATP + protein L-histidine = ADP + protein N-phospho-L-histidine.</text>
        <dbReference type="EC" id="2.7.13.3"/>
    </reaction>
</comment>
<dbReference type="PANTHER" id="PTHR45436:SF15">
    <property type="entry name" value="SENSOR HISTIDINE KINASE CUSS"/>
    <property type="match status" value="1"/>
</dbReference>
<dbReference type="InterPro" id="IPR036890">
    <property type="entry name" value="HATPase_C_sf"/>
</dbReference>
<dbReference type="CDD" id="cd00075">
    <property type="entry name" value="HATPase"/>
    <property type="match status" value="1"/>
</dbReference>
<dbReference type="InterPro" id="IPR036097">
    <property type="entry name" value="HisK_dim/P_sf"/>
</dbReference>
<dbReference type="InterPro" id="IPR050428">
    <property type="entry name" value="TCS_sensor_his_kinase"/>
</dbReference>
<dbReference type="SUPFAM" id="SSF47384">
    <property type="entry name" value="Homodimeric domain of signal transducing histidine kinase"/>
    <property type="match status" value="1"/>
</dbReference>
<dbReference type="Proteomes" id="UP000031327">
    <property type="component" value="Unassembled WGS sequence"/>
</dbReference>
<dbReference type="Pfam" id="PF02518">
    <property type="entry name" value="HATPase_c"/>
    <property type="match status" value="1"/>
</dbReference>
<name>A0A0C1MMZ1_9GAMM</name>
<reference evidence="14 15" key="1">
    <citation type="submission" date="2014-12" db="EMBL/GenBank/DDBJ databases">
        <title>Draft Genome Sequence of Pseudoalteromonas luteoviolacea HI1.</title>
        <authorList>
            <person name="Asahina A.Y."/>
            <person name="Hadfield M.G."/>
        </authorList>
    </citation>
    <scope>NUCLEOTIDE SEQUENCE [LARGE SCALE GENOMIC DNA]</scope>
    <source>
        <strain evidence="14 15">HI1</strain>
    </source>
</reference>
<dbReference type="GO" id="GO:0000155">
    <property type="term" value="F:phosphorelay sensor kinase activity"/>
    <property type="evidence" value="ECO:0007669"/>
    <property type="project" value="InterPro"/>
</dbReference>
<dbReference type="RefSeq" id="WP_039610450.1">
    <property type="nucleotide sequence ID" value="NZ_JWIC01000007.1"/>
</dbReference>
<dbReference type="CDD" id="cd00082">
    <property type="entry name" value="HisKA"/>
    <property type="match status" value="1"/>
</dbReference>
<dbReference type="InterPro" id="IPR003661">
    <property type="entry name" value="HisK_dim/P_dom"/>
</dbReference>
<evidence type="ECO:0000259" key="13">
    <source>
        <dbReference type="PROSITE" id="PS50885"/>
    </source>
</evidence>
<evidence type="ECO:0000259" key="12">
    <source>
        <dbReference type="PROSITE" id="PS50109"/>
    </source>
</evidence>
<evidence type="ECO:0000256" key="9">
    <source>
        <dbReference type="ARBA" id="ARBA00023012"/>
    </source>
</evidence>
<dbReference type="GO" id="GO:0005886">
    <property type="term" value="C:plasma membrane"/>
    <property type="evidence" value="ECO:0007669"/>
    <property type="project" value="TreeGrafter"/>
</dbReference>
<dbReference type="InterPro" id="IPR003594">
    <property type="entry name" value="HATPase_dom"/>
</dbReference>
<dbReference type="Pfam" id="PF00512">
    <property type="entry name" value="HisKA"/>
    <property type="match status" value="1"/>
</dbReference>
<evidence type="ECO:0000256" key="10">
    <source>
        <dbReference type="ARBA" id="ARBA00023136"/>
    </source>
</evidence>
<dbReference type="SUPFAM" id="SSF55874">
    <property type="entry name" value="ATPase domain of HSP90 chaperone/DNA topoisomerase II/histidine kinase"/>
    <property type="match status" value="1"/>
</dbReference>